<feature type="transmembrane region" description="Helical" evidence="1">
    <location>
        <begin position="12"/>
        <end position="30"/>
    </location>
</feature>
<evidence type="ECO:0000313" key="4">
    <source>
        <dbReference type="Proteomes" id="UP000051497"/>
    </source>
</evidence>
<gene>
    <name evidence="2" type="ORF">HT99x_00336</name>
    <name evidence="3" type="ORF">HT99x_010415</name>
</gene>
<keyword evidence="1" id="KW-1133">Transmembrane helix</keyword>
<keyword evidence="1" id="KW-0472">Membrane</keyword>
<keyword evidence="4" id="KW-1185">Reference proteome</keyword>
<dbReference type="STRING" id="295108.HT99x_00336"/>
<dbReference type="AlphaFoldDB" id="A0A0Q9YPR4"/>
<keyword evidence="1" id="KW-0812">Transmembrane</keyword>
<evidence type="ECO:0000256" key="1">
    <source>
        <dbReference type="SAM" id="Phobius"/>
    </source>
</evidence>
<protein>
    <submittedName>
        <fullName evidence="2">Uncharacterized protein</fullName>
    </submittedName>
</protein>
<evidence type="ECO:0000313" key="2">
    <source>
        <dbReference type="EMBL" id="KRG22795.1"/>
    </source>
</evidence>
<dbReference type="EMBL" id="LKAJ02000001">
    <property type="protein sequence ID" value="MCS5711845.1"/>
    <property type="molecule type" value="Genomic_DNA"/>
</dbReference>
<organism evidence="2">
    <name type="scientific">Candidatus Berkiella aquae</name>
    <dbReference type="NCBI Taxonomy" id="295108"/>
    <lineage>
        <taxon>Bacteria</taxon>
        <taxon>Pseudomonadati</taxon>
        <taxon>Pseudomonadota</taxon>
        <taxon>Gammaproteobacteria</taxon>
        <taxon>Candidatus Berkiellales</taxon>
        <taxon>Candidatus Berkiellaceae</taxon>
        <taxon>Candidatus Berkiella</taxon>
    </lineage>
</organism>
<proteinExistence type="predicted"/>
<dbReference type="RefSeq" id="WP_075064973.1">
    <property type="nucleotide sequence ID" value="NZ_LKAJ02000001.1"/>
</dbReference>
<dbReference type="EMBL" id="LKAJ01000001">
    <property type="protein sequence ID" value="KRG22795.1"/>
    <property type="molecule type" value="Genomic_DNA"/>
</dbReference>
<sequence length="314" mass="35949">MALNHKQLGSVLLITLIFCMASTVFMLLLFETTILDIKMLNYYVQKKQLHLNYLFHLQSIEKQLAEGMNPAQLKGVTHLQWIPDSLSCHETEGIHYYRITHEQTQPDGASNQFTSIYAIRRSLLVNDIHPNQRYCARQYQVDENGCLWKIEQGQKTIIPLSSMLPIAKVLGKVIVGRSSKEGSVLLYVWAQKKYHMGHVIIILVEEEGQELLIHQIIDTNGILYQPLLRNQILAVNNDECLMLFAAESGEFLRQAALVFTGEKIENPVVLSPTMLVRKPKEEKRLFRVPTSKGWAKGEIDIDSTILGRRTWHEA</sequence>
<dbReference type="Proteomes" id="UP000051497">
    <property type="component" value="Unassembled WGS sequence"/>
</dbReference>
<evidence type="ECO:0000313" key="3">
    <source>
        <dbReference type="EMBL" id="MCS5711845.1"/>
    </source>
</evidence>
<name>A0A0Q9YPR4_9GAMM</name>
<comment type="caution">
    <text evidence="2">The sequence shown here is derived from an EMBL/GenBank/DDBJ whole genome shotgun (WGS) entry which is preliminary data.</text>
</comment>
<reference evidence="2" key="1">
    <citation type="submission" date="2015-09" db="EMBL/GenBank/DDBJ databases">
        <title>Draft Genome Sequences of Two Novel Amoeba-resistant Intranuclear Bacteria, Candidatus Berkiella cookevillensis and Candidatus Berkiella aquae.</title>
        <authorList>
            <person name="Mehari Y.T."/>
            <person name="Arivett B.A."/>
            <person name="Farone A.L."/>
            <person name="Gunderson J.H."/>
            <person name="Farone M.B."/>
        </authorList>
    </citation>
    <scope>NUCLEOTIDE SEQUENCE [LARGE SCALE GENOMIC DNA]</scope>
    <source>
        <strain evidence="2">HT99</strain>
    </source>
</reference>
<accession>A0A0Q9YPR4</accession>
<reference evidence="3" key="2">
    <citation type="journal article" date="2016" name="Genome Announc.">
        <title>Draft Genome Sequences of Two Novel Amoeba-Resistant Intranuclear Bacteria, 'Candidatus Berkiella cookevillensis' and 'Candidatus Berkiella aquae'.</title>
        <authorList>
            <person name="Mehari Y.T."/>
            <person name="Arivett B.A."/>
            <person name="Farone A.L."/>
            <person name="Gunderson J.H."/>
            <person name="Farone M.B."/>
        </authorList>
    </citation>
    <scope>NUCLEOTIDE SEQUENCE</scope>
    <source>
        <strain evidence="3">HT99</strain>
    </source>
</reference>
<reference evidence="3" key="3">
    <citation type="submission" date="2021-06" db="EMBL/GenBank/DDBJ databases">
        <title>Genomic Description and Analysis of Intracellular Bacteria, Candidatus Berkiella cookevillensis and Candidatus Berkiella aquae.</title>
        <authorList>
            <person name="Kidane D.T."/>
            <person name="Mehari Y.T."/>
            <person name="Rice F.C."/>
            <person name="Arivett B.A."/>
            <person name="Farone A.L."/>
            <person name="Berk S.G."/>
            <person name="Farone M.B."/>
        </authorList>
    </citation>
    <scope>NUCLEOTIDE SEQUENCE</scope>
    <source>
        <strain evidence="3">HT99</strain>
    </source>
</reference>